<dbReference type="Proteomes" id="UP000012174">
    <property type="component" value="Unassembled WGS sequence"/>
</dbReference>
<dbReference type="KEGG" id="ela:UCREL1_1619"/>
<protein>
    <submittedName>
        <fullName evidence="5">Putative nad dependent epimerase dehydratase protein</fullName>
    </submittedName>
</protein>
<evidence type="ECO:0000313" key="5">
    <source>
        <dbReference type="EMBL" id="EMR71321.1"/>
    </source>
</evidence>
<dbReference type="HOGENOM" id="CLU_007383_8_4_1"/>
<dbReference type="PANTHER" id="PTHR42748">
    <property type="entry name" value="NITROGEN METABOLITE REPRESSION PROTEIN NMRA FAMILY MEMBER"/>
    <property type="match status" value="1"/>
</dbReference>
<dbReference type="STRING" id="1287681.M7TN24"/>
<accession>M7TN24</accession>
<dbReference type="AlphaFoldDB" id="M7TN24"/>
<name>M7TN24_EUTLA</name>
<feature type="domain" description="NmrA-like" evidence="4">
    <location>
        <begin position="4"/>
        <end position="253"/>
    </location>
</feature>
<gene>
    <name evidence="5" type="ORF">UCREL1_1619</name>
</gene>
<keyword evidence="6" id="KW-1185">Reference proteome</keyword>
<reference evidence="6" key="1">
    <citation type="journal article" date="2013" name="Genome Announc.">
        <title>Draft genome sequence of the grapevine dieback fungus Eutypa lata UCR-EL1.</title>
        <authorList>
            <person name="Blanco-Ulate B."/>
            <person name="Rolshausen P.E."/>
            <person name="Cantu D."/>
        </authorList>
    </citation>
    <scope>NUCLEOTIDE SEQUENCE [LARGE SCALE GENOMIC DNA]</scope>
    <source>
        <strain evidence="6">UCR-EL1</strain>
    </source>
</reference>
<organism evidence="5 6">
    <name type="scientific">Eutypa lata (strain UCR-EL1)</name>
    <name type="common">Grapevine dieback disease fungus</name>
    <name type="synonym">Eutypa armeniacae</name>
    <dbReference type="NCBI Taxonomy" id="1287681"/>
    <lineage>
        <taxon>Eukaryota</taxon>
        <taxon>Fungi</taxon>
        <taxon>Dikarya</taxon>
        <taxon>Ascomycota</taxon>
        <taxon>Pezizomycotina</taxon>
        <taxon>Sordariomycetes</taxon>
        <taxon>Xylariomycetidae</taxon>
        <taxon>Xylariales</taxon>
        <taxon>Diatrypaceae</taxon>
        <taxon>Eutypa</taxon>
    </lineage>
</organism>
<dbReference type="InterPro" id="IPR051164">
    <property type="entry name" value="NmrA-like_oxidored"/>
</dbReference>
<dbReference type="CDD" id="cd05251">
    <property type="entry name" value="NmrA_like_SDR_a"/>
    <property type="match status" value="1"/>
</dbReference>
<keyword evidence="3" id="KW-0560">Oxidoreductase</keyword>
<proteinExistence type="inferred from homology"/>
<dbReference type="InterPro" id="IPR036291">
    <property type="entry name" value="NAD(P)-bd_dom_sf"/>
</dbReference>
<dbReference type="GO" id="GO:0016491">
    <property type="term" value="F:oxidoreductase activity"/>
    <property type="evidence" value="ECO:0007669"/>
    <property type="project" value="UniProtKB-KW"/>
</dbReference>
<sequence>MGKTLIIGATGKQAGATARSLLKGGHEVHALVRNPESEPAKALEAQGAVLFKGNTDDIDSIKAAIAGTSAVFWVSMPSFTDMEEEVRGTNNIVSAAQQSGSVKHLVYSTVGLMANIKQTQLWDANPFAKVYWENKFAGEAAVRSSGLPYYTILRPMEFMSNFILPLASFQFPDMATTGVWNSAYPPEFRNVYIDTEDIGRAAAAAVLDPEAWNGREVELGADRISVREVVELVSAAAGKDLKLHSYGKEEALKVAEQNPVLLGQAVRQEYYAEKFPELYDAPLEDFGLKFKTLKEFLDENKELVVETYKNVQ</sequence>
<evidence type="ECO:0000313" key="6">
    <source>
        <dbReference type="Proteomes" id="UP000012174"/>
    </source>
</evidence>
<dbReference type="EMBL" id="KB705649">
    <property type="protein sequence ID" value="EMR71321.1"/>
    <property type="molecule type" value="Genomic_DNA"/>
</dbReference>
<comment type="similarity">
    <text evidence="1">Belongs to the NmrA-type oxidoreductase family.</text>
</comment>
<dbReference type="Pfam" id="PF05368">
    <property type="entry name" value="NmrA"/>
    <property type="match status" value="1"/>
</dbReference>
<dbReference type="OMA" id="QWWVDGS"/>
<evidence type="ECO:0000259" key="4">
    <source>
        <dbReference type="Pfam" id="PF05368"/>
    </source>
</evidence>
<dbReference type="Gene3D" id="3.40.50.720">
    <property type="entry name" value="NAD(P)-binding Rossmann-like Domain"/>
    <property type="match status" value="1"/>
</dbReference>
<dbReference type="PANTHER" id="PTHR42748:SF30">
    <property type="entry name" value="NMRA-LIKE DOMAIN-CONTAINING PROTEIN"/>
    <property type="match status" value="1"/>
</dbReference>
<dbReference type="eggNOG" id="KOG1203">
    <property type="taxonomic scope" value="Eukaryota"/>
</dbReference>
<keyword evidence="2" id="KW-0521">NADP</keyword>
<dbReference type="GO" id="GO:0005634">
    <property type="term" value="C:nucleus"/>
    <property type="evidence" value="ECO:0007669"/>
    <property type="project" value="TreeGrafter"/>
</dbReference>
<dbReference type="InterPro" id="IPR008030">
    <property type="entry name" value="NmrA-like"/>
</dbReference>
<evidence type="ECO:0000256" key="3">
    <source>
        <dbReference type="ARBA" id="ARBA00023002"/>
    </source>
</evidence>
<evidence type="ECO:0000256" key="1">
    <source>
        <dbReference type="ARBA" id="ARBA00006328"/>
    </source>
</evidence>
<dbReference type="SUPFAM" id="SSF51735">
    <property type="entry name" value="NAD(P)-binding Rossmann-fold domains"/>
    <property type="match status" value="1"/>
</dbReference>
<evidence type="ECO:0000256" key="2">
    <source>
        <dbReference type="ARBA" id="ARBA00022857"/>
    </source>
</evidence>
<dbReference type="OrthoDB" id="300709at2759"/>